<evidence type="ECO:0000256" key="5">
    <source>
        <dbReference type="ARBA" id="ARBA00035477"/>
    </source>
</evidence>
<dbReference type="SUPFAM" id="SSF110324">
    <property type="entry name" value="Ribosomal L27 protein-like"/>
    <property type="match status" value="1"/>
</dbReference>
<dbReference type="PANTHER" id="PTHR15893:SF0">
    <property type="entry name" value="LARGE RIBOSOMAL SUBUNIT PROTEIN BL27M"/>
    <property type="match status" value="1"/>
</dbReference>
<evidence type="ECO:0000256" key="3">
    <source>
        <dbReference type="ARBA" id="ARBA00023274"/>
    </source>
</evidence>
<dbReference type="GO" id="GO:0003735">
    <property type="term" value="F:structural constituent of ribosome"/>
    <property type="evidence" value="ECO:0007669"/>
    <property type="project" value="InterPro"/>
</dbReference>
<sequence>MAKKRGSDWNKKDSNPKYLGVKAGEGSRVPAGSIILRQRGTKIHPGKNVGLGRDFTLFAKTDGIVRFETKNNRKYANVYAEN</sequence>
<feature type="region of interest" description="Disordered" evidence="6">
    <location>
        <begin position="1"/>
        <end position="24"/>
    </location>
</feature>
<dbReference type="AlphaFoldDB" id="A0AA45C624"/>
<proteinExistence type="inferred from homology"/>
<comment type="caution">
    <text evidence="7">The sequence shown here is derived from an EMBL/GenBank/DDBJ whole genome shotgun (WGS) entry which is preliminary data.</text>
</comment>
<feature type="compositionally biased region" description="Basic and acidic residues" evidence="6">
    <location>
        <begin position="1"/>
        <end position="15"/>
    </location>
</feature>
<dbReference type="FunFam" id="2.40.50.100:FF:000020">
    <property type="entry name" value="50S ribosomal protein L27"/>
    <property type="match status" value="1"/>
</dbReference>
<dbReference type="RefSeq" id="WP_109605170.1">
    <property type="nucleotide sequence ID" value="NZ_JAMHJO010000001.1"/>
</dbReference>
<dbReference type="Pfam" id="PF01016">
    <property type="entry name" value="Ribosomal_L27"/>
    <property type="match status" value="1"/>
</dbReference>
<dbReference type="GO" id="GO:0006412">
    <property type="term" value="P:translation"/>
    <property type="evidence" value="ECO:0007669"/>
    <property type="project" value="InterPro"/>
</dbReference>
<dbReference type="PANTHER" id="PTHR15893">
    <property type="entry name" value="RIBOSOMAL PROTEIN L27"/>
    <property type="match status" value="1"/>
</dbReference>
<comment type="similarity">
    <text evidence="1">Belongs to the bacterial ribosomal protein bL27 family.</text>
</comment>
<evidence type="ECO:0000313" key="8">
    <source>
        <dbReference type="Proteomes" id="UP000245921"/>
    </source>
</evidence>
<evidence type="ECO:0000313" key="7">
    <source>
        <dbReference type="EMBL" id="PWJ90591.1"/>
    </source>
</evidence>
<organism evidence="7 8">
    <name type="scientific">Oceanotoga teriensis</name>
    <dbReference type="NCBI Taxonomy" id="515440"/>
    <lineage>
        <taxon>Bacteria</taxon>
        <taxon>Thermotogati</taxon>
        <taxon>Thermotogota</taxon>
        <taxon>Thermotogae</taxon>
        <taxon>Petrotogales</taxon>
        <taxon>Petrotogaceae</taxon>
        <taxon>Oceanotoga</taxon>
    </lineage>
</organism>
<dbReference type="InterPro" id="IPR018261">
    <property type="entry name" value="Ribosomal_bL27_CS"/>
</dbReference>
<evidence type="ECO:0000256" key="2">
    <source>
        <dbReference type="ARBA" id="ARBA00022980"/>
    </source>
</evidence>
<reference evidence="7 8" key="1">
    <citation type="submission" date="2018-05" db="EMBL/GenBank/DDBJ databases">
        <title>Genomic Encyclopedia of Type Strains, Phase IV (KMG-IV): sequencing the most valuable type-strain genomes for metagenomic binning, comparative biology and taxonomic classification.</title>
        <authorList>
            <person name="Goeker M."/>
        </authorList>
    </citation>
    <scope>NUCLEOTIDE SEQUENCE [LARGE SCALE GENOMIC DNA]</scope>
    <source>
        <strain evidence="7 8">DSM 24906</strain>
    </source>
</reference>
<evidence type="ECO:0000256" key="4">
    <source>
        <dbReference type="ARBA" id="ARBA00035175"/>
    </source>
</evidence>
<evidence type="ECO:0000256" key="6">
    <source>
        <dbReference type="SAM" id="MobiDB-lite"/>
    </source>
</evidence>
<name>A0AA45C624_9BACT</name>
<dbReference type="NCBIfam" id="TIGR00062">
    <property type="entry name" value="L27"/>
    <property type="match status" value="1"/>
</dbReference>
<dbReference type="GO" id="GO:0022625">
    <property type="term" value="C:cytosolic large ribosomal subunit"/>
    <property type="evidence" value="ECO:0007669"/>
    <property type="project" value="TreeGrafter"/>
</dbReference>
<evidence type="ECO:0000256" key="1">
    <source>
        <dbReference type="ARBA" id="ARBA00010797"/>
    </source>
</evidence>
<protein>
    <recommendedName>
        <fullName evidence="4">Large ribosomal subunit protein bL27</fullName>
    </recommendedName>
    <alternativeName>
        <fullName evidence="5">50S ribosomal protein L27</fullName>
    </alternativeName>
</protein>
<dbReference type="PRINTS" id="PR00063">
    <property type="entry name" value="RIBOSOMALL27"/>
</dbReference>
<dbReference type="Gene3D" id="2.40.50.100">
    <property type="match status" value="1"/>
</dbReference>
<dbReference type="Proteomes" id="UP000245921">
    <property type="component" value="Unassembled WGS sequence"/>
</dbReference>
<dbReference type="PROSITE" id="PS00831">
    <property type="entry name" value="RIBOSOMAL_L27"/>
    <property type="match status" value="1"/>
</dbReference>
<dbReference type="EMBL" id="QGGI01000012">
    <property type="protein sequence ID" value="PWJ90591.1"/>
    <property type="molecule type" value="Genomic_DNA"/>
</dbReference>
<dbReference type="InterPro" id="IPR001684">
    <property type="entry name" value="Ribosomal_bL27"/>
</dbReference>
<gene>
    <name evidence="7" type="ORF">C7380_11261</name>
</gene>
<keyword evidence="8" id="KW-1185">Reference proteome</keyword>
<keyword evidence="2 7" id="KW-0689">Ribosomal protein</keyword>
<keyword evidence="3" id="KW-0687">Ribonucleoprotein</keyword>
<accession>A0AA45C624</accession>